<dbReference type="InterPro" id="IPR058240">
    <property type="entry name" value="rSAM_sf"/>
</dbReference>
<dbReference type="InterPro" id="IPR000667">
    <property type="entry name" value="Peptidase_S13"/>
</dbReference>
<reference evidence="19" key="1">
    <citation type="submission" date="2021-02" db="EMBL/GenBank/DDBJ databases">
        <authorList>
            <person name="Dougan E. K."/>
            <person name="Rhodes N."/>
            <person name="Thang M."/>
            <person name="Chan C."/>
        </authorList>
    </citation>
    <scope>NUCLEOTIDE SEQUENCE</scope>
</reference>
<dbReference type="GO" id="GO:0009102">
    <property type="term" value="P:biotin biosynthetic process"/>
    <property type="evidence" value="ECO:0007669"/>
    <property type="project" value="UniProtKB-KW"/>
</dbReference>
<dbReference type="SFLD" id="SFLDG01060">
    <property type="entry name" value="BATS_domain_containing"/>
    <property type="match status" value="1"/>
</dbReference>
<dbReference type="Pfam" id="PF04960">
    <property type="entry name" value="Glutaminase"/>
    <property type="match status" value="1"/>
</dbReference>
<dbReference type="InterPro" id="IPR015868">
    <property type="entry name" value="Glutaminase"/>
</dbReference>
<dbReference type="SUPFAM" id="SSF56601">
    <property type="entry name" value="beta-lactamase/transpeptidase-like"/>
    <property type="match status" value="2"/>
</dbReference>
<organism evidence="19 20">
    <name type="scientific">Symbiodinium necroappetens</name>
    <dbReference type="NCBI Taxonomy" id="1628268"/>
    <lineage>
        <taxon>Eukaryota</taxon>
        <taxon>Sar</taxon>
        <taxon>Alveolata</taxon>
        <taxon>Dinophyceae</taxon>
        <taxon>Suessiales</taxon>
        <taxon>Symbiodiniaceae</taxon>
        <taxon>Symbiodinium</taxon>
    </lineage>
</organism>
<evidence type="ECO:0000256" key="3">
    <source>
        <dbReference type="ARBA" id="ARBA00011738"/>
    </source>
</evidence>
<dbReference type="PROSITE" id="PS51918">
    <property type="entry name" value="RADICAL_SAM"/>
    <property type="match status" value="1"/>
</dbReference>
<evidence type="ECO:0000256" key="2">
    <source>
        <dbReference type="ARBA" id="ARBA00011076"/>
    </source>
</evidence>
<feature type="region of interest" description="Disordered" evidence="17">
    <location>
        <begin position="696"/>
        <end position="744"/>
    </location>
</feature>
<keyword evidence="20" id="KW-1185">Reference proteome</keyword>
<dbReference type="GO" id="GO:0006508">
    <property type="term" value="P:proteolysis"/>
    <property type="evidence" value="ECO:0007669"/>
    <property type="project" value="InterPro"/>
</dbReference>
<keyword evidence="7" id="KW-0808">Transferase</keyword>
<evidence type="ECO:0000256" key="9">
    <source>
        <dbReference type="ARBA" id="ARBA00022714"/>
    </source>
</evidence>
<comment type="caution">
    <text evidence="19">The sequence shown here is derived from an EMBL/GenBank/DDBJ whole genome shotgun (WGS) entry which is preliminary data.</text>
</comment>
<dbReference type="AlphaFoldDB" id="A0A812WCA0"/>
<dbReference type="Gene3D" id="3.20.20.70">
    <property type="entry name" value="Aldolase class I"/>
    <property type="match status" value="1"/>
</dbReference>
<dbReference type="InterPro" id="IPR012338">
    <property type="entry name" value="Beta-lactam/transpept-like"/>
</dbReference>
<dbReference type="InterPro" id="IPR010722">
    <property type="entry name" value="BATS_dom"/>
</dbReference>
<name>A0A812WCA0_9DINO</name>
<evidence type="ECO:0000256" key="8">
    <source>
        <dbReference type="ARBA" id="ARBA00022691"/>
    </source>
</evidence>
<comment type="subunit">
    <text evidence="4">Homotetramer.</text>
</comment>
<dbReference type="PRINTS" id="PR00922">
    <property type="entry name" value="DADACBPTASE3"/>
</dbReference>
<evidence type="ECO:0000256" key="6">
    <source>
        <dbReference type="ARBA" id="ARBA00022485"/>
    </source>
</evidence>
<dbReference type="NCBIfam" id="TIGR03814">
    <property type="entry name" value="Gln_ase"/>
    <property type="match status" value="1"/>
</dbReference>
<evidence type="ECO:0000256" key="7">
    <source>
        <dbReference type="ARBA" id="ARBA00022679"/>
    </source>
</evidence>
<dbReference type="SMART" id="SM00876">
    <property type="entry name" value="BATS"/>
    <property type="match status" value="1"/>
</dbReference>
<keyword evidence="11" id="KW-0093">Biotin biosynthesis</keyword>
<dbReference type="InterPro" id="IPR013785">
    <property type="entry name" value="Aldolase_TIM"/>
</dbReference>
<evidence type="ECO:0000256" key="10">
    <source>
        <dbReference type="ARBA" id="ARBA00022723"/>
    </source>
</evidence>
<dbReference type="HAMAP" id="MF_01694">
    <property type="entry name" value="BioB"/>
    <property type="match status" value="1"/>
</dbReference>
<evidence type="ECO:0000256" key="4">
    <source>
        <dbReference type="ARBA" id="ARBA00011881"/>
    </source>
</evidence>
<dbReference type="EMBL" id="CAJNJA010031986">
    <property type="protein sequence ID" value="CAE7662712.1"/>
    <property type="molecule type" value="Genomic_DNA"/>
</dbReference>
<evidence type="ECO:0000256" key="12">
    <source>
        <dbReference type="ARBA" id="ARBA00022801"/>
    </source>
</evidence>
<proteinExistence type="inferred from homology"/>
<dbReference type="InterPro" id="IPR002684">
    <property type="entry name" value="Biotin_synth/BioAB"/>
</dbReference>
<dbReference type="GO" id="GO:0004359">
    <property type="term" value="F:glutaminase activity"/>
    <property type="evidence" value="ECO:0007669"/>
    <property type="project" value="UniProtKB-EC"/>
</dbReference>
<evidence type="ECO:0000313" key="20">
    <source>
        <dbReference type="Proteomes" id="UP000601435"/>
    </source>
</evidence>
<keyword evidence="10" id="KW-0479">Metal-binding</keyword>
<keyword evidence="14" id="KW-0411">Iron-sulfur</keyword>
<evidence type="ECO:0000256" key="15">
    <source>
        <dbReference type="ARBA" id="ARBA00034078"/>
    </source>
</evidence>
<protein>
    <recommendedName>
        <fullName evidence="5">glutaminase</fullName>
        <ecNumber evidence="5">3.5.1.2</ecNumber>
    </recommendedName>
</protein>
<dbReference type="GO" id="GO:0051537">
    <property type="term" value="F:2 iron, 2 sulfur cluster binding"/>
    <property type="evidence" value="ECO:0007669"/>
    <property type="project" value="UniProtKB-KW"/>
</dbReference>
<comment type="cofactor">
    <cofactor evidence="15">
        <name>[2Fe-2S] cluster</name>
        <dbReference type="ChEBI" id="CHEBI:190135"/>
    </cofactor>
</comment>
<dbReference type="InterPro" id="IPR006638">
    <property type="entry name" value="Elp3/MiaA/NifB-like_rSAM"/>
</dbReference>
<dbReference type="NCBIfam" id="TIGR00666">
    <property type="entry name" value="PBP4"/>
    <property type="match status" value="1"/>
</dbReference>
<dbReference type="GO" id="GO:0004076">
    <property type="term" value="F:biotin synthase activity"/>
    <property type="evidence" value="ECO:0007669"/>
    <property type="project" value="InterPro"/>
</dbReference>
<evidence type="ECO:0000256" key="11">
    <source>
        <dbReference type="ARBA" id="ARBA00022756"/>
    </source>
</evidence>
<keyword evidence="8" id="KW-0949">S-adenosyl-L-methionine</keyword>
<evidence type="ECO:0000259" key="18">
    <source>
        <dbReference type="PROSITE" id="PS51918"/>
    </source>
</evidence>
<keyword evidence="12" id="KW-0378">Hydrolase</keyword>
<evidence type="ECO:0000256" key="14">
    <source>
        <dbReference type="ARBA" id="ARBA00023014"/>
    </source>
</evidence>
<comment type="subunit">
    <text evidence="3">Homodimer.</text>
</comment>
<evidence type="ECO:0000256" key="16">
    <source>
        <dbReference type="ARBA" id="ARBA00049534"/>
    </source>
</evidence>
<gene>
    <name evidence="19" type="primary">glsA</name>
    <name evidence="19" type="ORF">SNEC2469_LOCUS18868</name>
</gene>
<dbReference type="Pfam" id="PF06968">
    <property type="entry name" value="BATS"/>
    <property type="match status" value="1"/>
</dbReference>
<dbReference type="PANTHER" id="PTHR12544">
    <property type="entry name" value="GLUTAMINASE"/>
    <property type="match status" value="1"/>
</dbReference>
<dbReference type="Gene3D" id="3.40.710.10">
    <property type="entry name" value="DD-peptidase/beta-lactamase superfamily"/>
    <property type="match status" value="2"/>
</dbReference>
<evidence type="ECO:0000313" key="19">
    <source>
        <dbReference type="EMBL" id="CAE7662712.1"/>
    </source>
</evidence>
<dbReference type="CDD" id="cd01335">
    <property type="entry name" value="Radical_SAM"/>
    <property type="match status" value="1"/>
</dbReference>
<dbReference type="InterPro" id="IPR007197">
    <property type="entry name" value="rSAM"/>
</dbReference>
<accession>A0A812WCA0</accession>
<dbReference type="OrthoDB" id="432407at2759"/>
<feature type="domain" description="Radical SAM core" evidence="18">
    <location>
        <begin position="779"/>
        <end position="1000"/>
    </location>
</feature>
<evidence type="ECO:0000256" key="1">
    <source>
        <dbReference type="ARBA" id="ARBA00001966"/>
    </source>
</evidence>
<dbReference type="FunFam" id="3.20.20.70:FF:000026">
    <property type="entry name" value="Biotin synthase"/>
    <property type="match status" value="1"/>
</dbReference>
<dbReference type="NCBIfam" id="TIGR00433">
    <property type="entry name" value="bioB"/>
    <property type="match status" value="1"/>
</dbReference>
<dbReference type="SUPFAM" id="SSF102114">
    <property type="entry name" value="Radical SAM enzymes"/>
    <property type="match status" value="1"/>
</dbReference>
<comment type="catalytic activity">
    <reaction evidence="16">
        <text>L-glutamine + H2O = L-glutamate + NH4(+)</text>
        <dbReference type="Rhea" id="RHEA:15889"/>
        <dbReference type="ChEBI" id="CHEBI:15377"/>
        <dbReference type="ChEBI" id="CHEBI:28938"/>
        <dbReference type="ChEBI" id="CHEBI:29985"/>
        <dbReference type="ChEBI" id="CHEBI:58359"/>
        <dbReference type="EC" id="3.5.1.2"/>
    </reaction>
</comment>
<dbReference type="GO" id="GO:0006543">
    <property type="term" value="P:L-glutamine catabolic process"/>
    <property type="evidence" value="ECO:0007669"/>
    <property type="project" value="TreeGrafter"/>
</dbReference>
<comment type="similarity">
    <text evidence="2">Belongs to the glutaminase family.</text>
</comment>
<dbReference type="SFLD" id="SFLDS00029">
    <property type="entry name" value="Radical_SAM"/>
    <property type="match status" value="1"/>
</dbReference>
<dbReference type="FunFam" id="3.40.710.10:FF:000005">
    <property type="entry name" value="Glutaminase"/>
    <property type="match status" value="1"/>
</dbReference>
<evidence type="ECO:0000256" key="13">
    <source>
        <dbReference type="ARBA" id="ARBA00023004"/>
    </source>
</evidence>
<comment type="cofactor">
    <cofactor evidence="1">
        <name>[4Fe-4S] cluster</name>
        <dbReference type="ChEBI" id="CHEBI:49883"/>
    </cofactor>
</comment>
<sequence length="1111" mass="120924">MGLAVSDFAQAIVGAMIGAGVSTGAELIIDDRIFDRDFVHPTWPKGQLNRWYCAEVAGLTFHTNTISIFATPQRPGTPPSITLEPDARWLEIDPRKARSVNSGRHTLWAARQHMTNNISLRGDSRHASTPVEVTVHDPADFFGKLIEQTMSNEGIPARGVRLAVETDRLDEIPVVQTIRTHMPTVLERCNTDSQNLYAESLLKRMGHEITGEAGSWRNGTTVVRMVARERAGAVSGKDVIVADGSGMSRENRVTPETIVRLLVSCAKDKKVYTPLLESLATPGRGTLRSRFTSAGDSLHGNVYAKSGYLKGVSALSGYVTDERTGRAAAFAVILNDVPSSVARSWVKDFEEGLVRAIDEHFHSGEPGRILGPRSNGTSGTSGGAIQRTIDELHARYADLREGRVADYIPELAKTDPDLFGIAVVTVDGEVYAAGDAETTFTLQSISKPFVYGLALEQHGRQKVLQHVGVEPTGDAFNSIIKMDAANRPHNPCVNAGAIATTGLLEGDDPTARLQAMLAMFEKYTGERVRVDMSVFTSERTTGHRNRAIAHLLLNFGMIEHNVEQILDLYFQQCSINVTTRKLAVMAATLAHGGVNPITGERAIEPKYLRDVLTVMYTCGMYDYAGEWAYTVGLPAKSGISGGILAVVPGVGGLAVFSPRLDEHGHSVRGLRVCEDLSAEFGIHLFDACMHDDPGETVSGMFQRRTPDEQDEDRIDHESTMSPTHYEPDRGRAPEPGPESHCLAGDPLPREDAAAILSEGTPLLPLLHACGEIRRARFGNRVQVHVLNNVQNGACPEDCGYCGQAKTSDAPIQPYKLKSREEIIEEAAQAKASGAFRYCMVLSGRGPSDADIDHMTGCIREVKAKFGLETCLSSGLLDADKAQRLRDAGLDRLNHNLNTSRERYPEICTTHTYQDRVDTLTAARSAGLQLCTGLIVGMDESAEDLIDVATELSSLGAESIPVNFLVPIPGNRVKTPRSCGAALSPRFCLRVLCLFRLMNPKAEVRVAAGREHHLRSHQALALEPANSLFVDGYLLTQGDGPVGTLRMIRDAGYDIDLHGAEWPDRLRRAVENGTLDPNAELDGELNMLKPDRLSERKLAKLRVRVGEDAPVG</sequence>
<evidence type="ECO:0000256" key="5">
    <source>
        <dbReference type="ARBA" id="ARBA00012918"/>
    </source>
</evidence>
<dbReference type="GO" id="GO:0004185">
    <property type="term" value="F:serine-type carboxypeptidase activity"/>
    <property type="evidence" value="ECO:0007669"/>
    <property type="project" value="InterPro"/>
</dbReference>
<dbReference type="Pfam" id="PF02113">
    <property type="entry name" value="Peptidase_S13"/>
    <property type="match status" value="1"/>
</dbReference>
<dbReference type="GO" id="GO:0006537">
    <property type="term" value="P:glutamate biosynthetic process"/>
    <property type="evidence" value="ECO:0007669"/>
    <property type="project" value="TreeGrafter"/>
</dbReference>
<dbReference type="PANTHER" id="PTHR12544:SF29">
    <property type="entry name" value="GLUTAMINASE"/>
    <property type="match status" value="1"/>
</dbReference>
<keyword evidence="9" id="KW-0001">2Fe-2S</keyword>
<dbReference type="Proteomes" id="UP000601435">
    <property type="component" value="Unassembled WGS sequence"/>
</dbReference>
<evidence type="ECO:0000256" key="17">
    <source>
        <dbReference type="SAM" id="MobiDB-lite"/>
    </source>
</evidence>
<dbReference type="Pfam" id="PF04055">
    <property type="entry name" value="Radical_SAM"/>
    <property type="match status" value="1"/>
</dbReference>
<dbReference type="EC" id="3.5.1.2" evidence="5"/>
<dbReference type="SFLD" id="SFLDG01278">
    <property type="entry name" value="biotin_synthase_like"/>
    <property type="match status" value="1"/>
</dbReference>
<keyword evidence="6" id="KW-0004">4Fe-4S</keyword>
<dbReference type="GO" id="GO:0046872">
    <property type="term" value="F:metal ion binding"/>
    <property type="evidence" value="ECO:0007669"/>
    <property type="project" value="UniProtKB-KW"/>
</dbReference>
<dbReference type="HAMAP" id="MF_00313">
    <property type="entry name" value="Glutaminase"/>
    <property type="match status" value="1"/>
</dbReference>
<keyword evidence="13" id="KW-0408">Iron</keyword>
<dbReference type="GO" id="GO:0051539">
    <property type="term" value="F:4 iron, 4 sulfur cluster binding"/>
    <property type="evidence" value="ECO:0007669"/>
    <property type="project" value="UniProtKB-KW"/>
</dbReference>
<dbReference type="SMART" id="SM00729">
    <property type="entry name" value="Elp3"/>
    <property type="match status" value="1"/>
</dbReference>